<dbReference type="EMBL" id="CALYLO010000005">
    <property type="protein sequence ID" value="CAH8246747.1"/>
    <property type="molecule type" value="Genomic_DNA"/>
</dbReference>
<evidence type="ECO:0000256" key="4">
    <source>
        <dbReference type="ARBA" id="ARBA00023163"/>
    </source>
</evidence>
<dbReference type="InterPro" id="IPR011006">
    <property type="entry name" value="CheY-like_superfamily"/>
</dbReference>
<feature type="domain" description="Response regulatory" evidence="7">
    <location>
        <begin position="15"/>
        <end position="132"/>
    </location>
</feature>
<comment type="caution">
    <text evidence="8">The sequence shown here is derived from an EMBL/GenBank/DDBJ whole genome shotgun (WGS) entry which is preliminary data.</text>
</comment>
<evidence type="ECO:0000313" key="9">
    <source>
        <dbReference type="Proteomes" id="UP001154322"/>
    </source>
</evidence>
<keyword evidence="9" id="KW-1185">Reference proteome</keyword>
<dbReference type="PROSITE" id="PS50110">
    <property type="entry name" value="RESPONSE_REGULATORY"/>
    <property type="match status" value="1"/>
</dbReference>
<evidence type="ECO:0000256" key="2">
    <source>
        <dbReference type="ARBA" id="ARBA00023015"/>
    </source>
</evidence>
<dbReference type="Pfam" id="PF00196">
    <property type="entry name" value="GerE"/>
    <property type="match status" value="1"/>
</dbReference>
<dbReference type="InterPro" id="IPR016032">
    <property type="entry name" value="Sig_transdc_resp-reg_C-effctor"/>
</dbReference>
<reference evidence="8" key="1">
    <citation type="submission" date="2022-06" db="EMBL/GenBank/DDBJ databases">
        <authorList>
            <person name="Dietemann V."/>
            <person name="Ory F."/>
            <person name="Dainat B."/>
            <person name="Oberhansli S."/>
        </authorList>
    </citation>
    <scope>NUCLEOTIDE SEQUENCE</scope>
    <source>
        <strain evidence="8">Ena-SAMPLE-TAB-26-04-2022-14:26:32:270-5432</strain>
    </source>
</reference>
<accession>A0ABM9G4P9</accession>
<evidence type="ECO:0000256" key="1">
    <source>
        <dbReference type="ARBA" id="ARBA00022553"/>
    </source>
</evidence>
<evidence type="ECO:0000313" key="8">
    <source>
        <dbReference type="EMBL" id="CAH8246747.1"/>
    </source>
</evidence>
<evidence type="ECO:0000256" key="3">
    <source>
        <dbReference type="ARBA" id="ARBA00023125"/>
    </source>
</evidence>
<dbReference type="CDD" id="cd17535">
    <property type="entry name" value="REC_NarL-like"/>
    <property type="match status" value="1"/>
</dbReference>
<dbReference type="SUPFAM" id="SSF46894">
    <property type="entry name" value="C-terminal effector domain of the bipartite response regulators"/>
    <property type="match status" value="1"/>
</dbReference>
<name>A0ABM9G4P9_9BACL</name>
<dbReference type="InterPro" id="IPR058245">
    <property type="entry name" value="NreC/VraR/RcsB-like_REC"/>
</dbReference>
<dbReference type="SMART" id="SM00448">
    <property type="entry name" value="REC"/>
    <property type="match status" value="1"/>
</dbReference>
<evidence type="ECO:0000256" key="5">
    <source>
        <dbReference type="PROSITE-ProRule" id="PRU00169"/>
    </source>
</evidence>
<protein>
    <submittedName>
        <fullName evidence="8">Response regulator transcription factor</fullName>
    </submittedName>
</protein>
<dbReference type="Proteomes" id="UP001154322">
    <property type="component" value="Unassembled WGS sequence"/>
</dbReference>
<proteinExistence type="predicted"/>
<dbReference type="Gene3D" id="3.40.50.2300">
    <property type="match status" value="1"/>
</dbReference>
<dbReference type="PANTHER" id="PTHR43214:SF43">
    <property type="entry name" value="TWO-COMPONENT RESPONSE REGULATOR"/>
    <property type="match status" value="1"/>
</dbReference>
<organism evidence="8 9">
    <name type="scientific">Paenibacillus melissococcoides</name>
    <dbReference type="NCBI Taxonomy" id="2912268"/>
    <lineage>
        <taxon>Bacteria</taxon>
        <taxon>Bacillati</taxon>
        <taxon>Bacillota</taxon>
        <taxon>Bacilli</taxon>
        <taxon>Bacillales</taxon>
        <taxon>Paenibacillaceae</taxon>
        <taxon>Paenibacillus</taxon>
    </lineage>
</organism>
<dbReference type="InterPro" id="IPR039420">
    <property type="entry name" value="WalR-like"/>
</dbReference>
<dbReference type="InterPro" id="IPR001789">
    <property type="entry name" value="Sig_transdc_resp-reg_receiver"/>
</dbReference>
<keyword evidence="3" id="KW-0238">DNA-binding</keyword>
<dbReference type="PRINTS" id="PR00038">
    <property type="entry name" value="HTHLUXR"/>
</dbReference>
<feature type="modified residue" description="4-aspartylphosphate" evidence="5">
    <location>
        <position position="66"/>
    </location>
</feature>
<keyword evidence="4" id="KW-0804">Transcription</keyword>
<dbReference type="CDD" id="cd06170">
    <property type="entry name" value="LuxR_C_like"/>
    <property type="match status" value="1"/>
</dbReference>
<sequence>MRSFRHRGGIIVDINVLIVDDHAVVRSGLRAVLDAKPGIAVVGEAADGMSCIKLALEMKPDIVLMDLSMPNGRDGLFTTSELLQSLPDVKVIILTMHDDEQYLFRSLKAGASGYILKSAPVSELVKAIEQVHQGLVYLHPAATKKVIEGYLQGQAGEVKDTFDSLTEREKEILTLVAKGYTNKEVASLLSISVKTVENHKANIMDKLQLNNRRELMKFAYRRGLLDFD</sequence>
<dbReference type="SMART" id="SM00421">
    <property type="entry name" value="HTH_LUXR"/>
    <property type="match status" value="1"/>
</dbReference>
<gene>
    <name evidence="8" type="ORF">WJ0W_003980</name>
</gene>
<dbReference type="RefSeq" id="WP_213426358.1">
    <property type="nucleotide sequence ID" value="NZ_AP031286.1"/>
</dbReference>
<evidence type="ECO:0000259" key="6">
    <source>
        <dbReference type="PROSITE" id="PS50043"/>
    </source>
</evidence>
<dbReference type="InterPro" id="IPR000792">
    <property type="entry name" value="Tscrpt_reg_LuxR_C"/>
</dbReference>
<dbReference type="PANTHER" id="PTHR43214">
    <property type="entry name" value="TWO-COMPONENT RESPONSE REGULATOR"/>
    <property type="match status" value="1"/>
</dbReference>
<dbReference type="PROSITE" id="PS50043">
    <property type="entry name" value="HTH_LUXR_2"/>
    <property type="match status" value="1"/>
</dbReference>
<feature type="domain" description="HTH luxR-type" evidence="6">
    <location>
        <begin position="158"/>
        <end position="223"/>
    </location>
</feature>
<dbReference type="Pfam" id="PF00072">
    <property type="entry name" value="Response_reg"/>
    <property type="match status" value="1"/>
</dbReference>
<dbReference type="PROSITE" id="PS00622">
    <property type="entry name" value="HTH_LUXR_1"/>
    <property type="match status" value="1"/>
</dbReference>
<keyword evidence="2" id="KW-0805">Transcription regulation</keyword>
<evidence type="ECO:0000259" key="7">
    <source>
        <dbReference type="PROSITE" id="PS50110"/>
    </source>
</evidence>
<keyword evidence="1 5" id="KW-0597">Phosphoprotein</keyword>
<dbReference type="SUPFAM" id="SSF52172">
    <property type="entry name" value="CheY-like"/>
    <property type="match status" value="1"/>
</dbReference>